<dbReference type="InterPro" id="IPR040256">
    <property type="entry name" value="At4g02000-like"/>
</dbReference>
<dbReference type="RefSeq" id="XP_039137130.1">
    <property type="nucleotide sequence ID" value="XM_039281196.1"/>
</dbReference>
<gene>
    <name evidence="3" type="primary">LOC120274667</name>
</gene>
<keyword evidence="2" id="KW-1185">Reference proteome</keyword>
<dbReference type="AlphaFoldDB" id="A0AB40CB50"/>
<feature type="domain" description="DUF4283" evidence="1">
    <location>
        <begin position="18"/>
        <end position="84"/>
    </location>
</feature>
<dbReference type="InterPro" id="IPR025558">
    <property type="entry name" value="DUF4283"/>
</dbReference>
<dbReference type="Proteomes" id="UP001515500">
    <property type="component" value="Chromosome 13"/>
</dbReference>
<accession>A0AB40CB50</accession>
<dbReference type="GeneID" id="120274667"/>
<dbReference type="PANTHER" id="PTHR31286">
    <property type="entry name" value="GLYCINE-RICH CELL WALL STRUCTURAL PROTEIN 1.8-LIKE"/>
    <property type="match status" value="1"/>
</dbReference>
<evidence type="ECO:0000313" key="2">
    <source>
        <dbReference type="Proteomes" id="UP001515500"/>
    </source>
</evidence>
<reference evidence="3" key="1">
    <citation type="submission" date="2025-08" db="UniProtKB">
        <authorList>
            <consortium name="RefSeq"/>
        </authorList>
    </citation>
    <scope>IDENTIFICATION</scope>
</reference>
<evidence type="ECO:0000313" key="3">
    <source>
        <dbReference type="RefSeq" id="XP_039137130.1"/>
    </source>
</evidence>
<dbReference type="PANTHER" id="PTHR31286:SF180">
    <property type="entry name" value="OS10G0362600 PROTEIN"/>
    <property type="match status" value="1"/>
</dbReference>
<dbReference type="Pfam" id="PF14111">
    <property type="entry name" value="DUF4283"/>
    <property type="match status" value="1"/>
</dbReference>
<proteinExistence type="predicted"/>
<sequence>MASRGQTSHPPLTHPPPPSWAQMKKYLMEKWVMIHDLQILDLPNGFLLIRCASHDDLQHLLTEGPWTLNGLTLQLTPWQPFFEPVFAKLSIAAVWVQLHNLLAELWDGESLDTITAHLGNLLKVDELTISLSRSKFTRVGDDTHRLFVVVLYKRLPMFCYTCGIIGHGTNSCSHATITGEDQTSPPLRVPWRPAVRPIQTEDVAAMRMEMDSTVVDPQELINPINSTPDPEFGSWMLVSRWRGHARGRGAVPRPDPASVGATDEENSVLSIPKAFYPEVLG</sequence>
<organism evidence="2 3">
    <name type="scientific">Dioscorea cayennensis subsp. rotundata</name>
    <name type="common">White Guinea yam</name>
    <name type="synonym">Dioscorea rotundata</name>
    <dbReference type="NCBI Taxonomy" id="55577"/>
    <lineage>
        <taxon>Eukaryota</taxon>
        <taxon>Viridiplantae</taxon>
        <taxon>Streptophyta</taxon>
        <taxon>Embryophyta</taxon>
        <taxon>Tracheophyta</taxon>
        <taxon>Spermatophyta</taxon>
        <taxon>Magnoliopsida</taxon>
        <taxon>Liliopsida</taxon>
        <taxon>Dioscoreales</taxon>
        <taxon>Dioscoreaceae</taxon>
        <taxon>Dioscorea</taxon>
    </lineage>
</organism>
<name>A0AB40CB50_DIOCR</name>
<protein>
    <submittedName>
        <fullName evidence="3">Uncharacterized protein LOC120274667</fullName>
    </submittedName>
</protein>
<evidence type="ECO:0000259" key="1">
    <source>
        <dbReference type="Pfam" id="PF14111"/>
    </source>
</evidence>